<feature type="compositionally biased region" description="Polar residues" evidence="1">
    <location>
        <begin position="79"/>
        <end position="110"/>
    </location>
</feature>
<sequence length="332" mass="34638">MSSTGGPTAVPPPPSSTREPPTPSSTREPPPPSNTPPPSSSPRPSQTAEPPQPSSSSRVTTPPPQSSVVPLPPPVTQTIISSRTQNPGPTPSLTRNTRTVLDPTETNPSDAQLLDAGDGKSKGFPVGAGVGIGVVAAGFLIAIVGFIWIRKRRDRLTNTARLDFNNPDSHGSLWRQESGVKPAVASVPIASAASNSAATSAATLAAPAVAAAGPGMTSRPSSMLPTGAYYGPNAYDGYYAQQPQTYAYYDAPNTSQVLPYGYYPAQGYEYADPYYGHQYAAYAPQQQYADMHPSEPYDPNSIDAHQFPEGTKVAGSTTTQGASNPAPDQKKG</sequence>
<keyword evidence="2" id="KW-1133">Transmembrane helix</keyword>
<reference evidence="3 4" key="1">
    <citation type="submission" date="2009-08" db="EMBL/GenBank/DDBJ databases">
        <title>The Genome Sequence of Spizellomyces punctatus strain DAOM BR117.</title>
        <authorList>
            <consortium name="The Broad Institute Genome Sequencing Platform"/>
            <person name="Russ C."/>
            <person name="Cuomo C."/>
            <person name="Shea T."/>
            <person name="Young S.K."/>
            <person name="Zeng Q."/>
            <person name="Koehrsen M."/>
            <person name="Haas B."/>
            <person name="Borodovsky M."/>
            <person name="Guigo R."/>
            <person name="Alvarado L."/>
            <person name="Berlin A."/>
            <person name="Bochicchio J."/>
            <person name="Borenstein D."/>
            <person name="Chapman S."/>
            <person name="Chen Z."/>
            <person name="Engels R."/>
            <person name="Freedman E."/>
            <person name="Gellesch M."/>
            <person name="Goldberg J."/>
            <person name="Griggs A."/>
            <person name="Gujja S."/>
            <person name="Heiman D."/>
            <person name="Hepburn T."/>
            <person name="Howarth C."/>
            <person name="Jen D."/>
            <person name="Larson L."/>
            <person name="Lewis B."/>
            <person name="Mehta T."/>
            <person name="Park D."/>
            <person name="Pearson M."/>
            <person name="Roberts A."/>
            <person name="Saif S."/>
            <person name="Shenoy N."/>
            <person name="Sisk P."/>
            <person name="Stolte C."/>
            <person name="Sykes S."/>
            <person name="Thomson T."/>
            <person name="Walk T."/>
            <person name="White J."/>
            <person name="Yandava C."/>
            <person name="Burger G."/>
            <person name="Gray M.W."/>
            <person name="Holland P.W.H."/>
            <person name="King N."/>
            <person name="Lang F.B.F."/>
            <person name="Roger A.J."/>
            <person name="Ruiz-Trillo I."/>
            <person name="Lander E."/>
            <person name="Nusbaum C."/>
        </authorList>
    </citation>
    <scope>NUCLEOTIDE SEQUENCE [LARGE SCALE GENOMIC DNA]</scope>
    <source>
        <strain evidence="3 4">DAOM BR117</strain>
    </source>
</reference>
<dbReference type="GeneID" id="27688318"/>
<evidence type="ECO:0000256" key="1">
    <source>
        <dbReference type="SAM" id="MobiDB-lite"/>
    </source>
</evidence>
<dbReference type="OMA" id="AFWCELL"/>
<evidence type="ECO:0008006" key="5">
    <source>
        <dbReference type="Google" id="ProtNLM"/>
    </source>
</evidence>
<accession>A0A0L0HEP6</accession>
<protein>
    <recommendedName>
        <fullName evidence="5">Mid2 domain-containing protein</fullName>
    </recommendedName>
</protein>
<name>A0A0L0HEP6_SPIPD</name>
<dbReference type="VEuPathDB" id="FungiDB:SPPG_04891"/>
<keyword evidence="2" id="KW-0472">Membrane</keyword>
<gene>
    <name evidence="3" type="ORF">SPPG_04891</name>
</gene>
<proteinExistence type="predicted"/>
<feature type="region of interest" description="Disordered" evidence="1">
    <location>
        <begin position="290"/>
        <end position="332"/>
    </location>
</feature>
<dbReference type="AlphaFoldDB" id="A0A0L0HEP6"/>
<feature type="compositionally biased region" description="Polar residues" evidence="1">
    <location>
        <begin position="314"/>
        <end position="323"/>
    </location>
</feature>
<evidence type="ECO:0000256" key="2">
    <source>
        <dbReference type="SAM" id="Phobius"/>
    </source>
</evidence>
<dbReference type="InParanoid" id="A0A0L0HEP6"/>
<dbReference type="RefSeq" id="XP_016607536.1">
    <property type="nucleotide sequence ID" value="XM_016753130.1"/>
</dbReference>
<dbReference type="EMBL" id="KQ257457">
    <property type="protein sequence ID" value="KNC99496.1"/>
    <property type="molecule type" value="Genomic_DNA"/>
</dbReference>
<dbReference type="Proteomes" id="UP000053201">
    <property type="component" value="Unassembled WGS sequence"/>
</dbReference>
<dbReference type="OrthoDB" id="10491831at2759"/>
<keyword evidence="4" id="KW-1185">Reference proteome</keyword>
<feature type="region of interest" description="Disordered" evidence="1">
    <location>
        <begin position="1"/>
        <end position="118"/>
    </location>
</feature>
<dbReference type="STRING" id="645134.A0A0L0HEP6"/>
<feature type="compositionally biased region" description="Pro residues" evidence="1">
    <location>
        <begin position="61"/>
        <end position="75"/>
    </location>
</feature>
<evidence type="ECO:0000313" key="3">
    <source>
        <dbReference type="EMBL" id="KNC99496.1"/>
    </source>
</evidence>
<feature type="transmembrane region" description="Helical" evidence="2">
    <location>
        <begin position="126"/>
        <end position="149"/>
    </location>
</feature>
<keyword evidence="2" id="KW-0812">Transmembrane</keyword>
<feature type="compositionally biased region" description="Pro residues" evidence="1">
    <location>
        <begin position="9"/>
        <end position="41"/>
    </location>
</feature>
<evidence type="ECO:0000313" key="4">
    <source>
        <dbReference type="Proteomes" id="UP000053201"/>
    </source>
</evidence>
<organism evidence="3 4">
    <name type="scientific">Spizellomyces punctatus (strain DAOM BR117)</name>
    <dbReference type="NCBI Taxonomy" id="645134"/>
    <lineage>
        <taxon>Eukaryota</taxon>
        <taxon>Fungi</taxon>
        <taxon>Fungi incertae sedis</taxon>
        <taxon>Chytridiomycota</taxon>
        <taxon>Chytridiomycota incertae sedis</taxon>
        <taxon>Chytridiomycetes</taxon>
        <taxon>Spizellomycetales</taxon>
        <taxon>Spizellomycetaceae</taxon>
        <taxon>Spizellomyces</taxon>
    </lineage>
</organism>